<evidence type="ECO:0000313" key="5">
    <source>
        <dbReference type="Proteomes" id="UP000309872"/>
    </source>
</evidence>
<proteinExistence type="predicted"/>
<sequence length="416" mass="47916">MFFFKILFVNCFYVRIGCGLLVSVYCDKEIMNKEKHTGQKRVGTTFADYGEFHIPAWLRGIIFAVTISVYGYRGSFFEALGEEEFLFVTGLYFLVAIALMLGMDWKTASLDRRQPWNRGWVSRLFYQAASCVAVPLFIMVELHKVMSKLLPPAIQQSSFLHTDVYLILLFLILINAWYAIAFLLHRNKRLARVNIALSGKLRLVTNATQEMQRLHAECLRALESERTLLRTSGEEARTEMQLVEEERDHYKTELLESRQLLRIADVKIDELQEVYKAIKEDLKERSVAEQKLRVHHLHVVNTEDRVMGYKDEDVAYFRAKEDNIYIGLLSGSEFWYQSGSLDSLEGTLGCDDYMRVNRNYLIPLHAVEGATQASNKEITISLKDNLGTKIIAYKHGGKSKLVTAWLLHKVKLHKVG</sequence>
<keyword evidence="5" id="KW-1185">Reference proteome</keyword>
<dbReference type="EMBL" id="SUKA01000007">
    <property type="protein sequence ID" value="TJY62772.1"/>
    <property type="molecule type" value="Genomic_DNA"/>
</dbReference>
<evidence type="ECO:0000259" key="3">
    <source>
        <dbReference type="SMART" id="SM00850"/>
    </source>
</evidence>
<feature type="transmembrane region" description="Helical" evidence="2">
    <location>
        <begin position="85"/>
        <end position="103"/>
    </location>
</feature>
<keyword evidence="1" id="KW-0175">Coiled coil</keyword>
<protein>
    <recommendedName>
        <fullName evidence="3">HTH LytTR-type domain-containing protein</fullName>
    </recommendedName>
</protein>
<feature type="transmembrane region" description="Helical" evidence="2">
    <location>
        <begin position="56"/>
        <end position="73"/>
    </location>
</feature>
<reference evidence="4 5" key="1">
    <citation type="submission" date="2019-04" db="EMBL/GenBank/DDBJ databases">
        <title>Sphingobacterium olei sp. nov., isolated from oil-contaminated soil.</title>
        <authorList>
            <person name="Liu B."/>
        </authorList>
    </citation>
    <scope>NUCLEOTIDE SEQUENCE [LARGE SCALE GENOMIC DNA]</scope>
    <source>
        <strain evidence="4 5">Y3L14</strain>
    </source>
</reference>
<gene>
    <name evidence="4" type="ORF">FAZ19_20100</name>
</gene>
<keyword evidence="2" id="KW-0812">Transmembrane</keyword>
<dbReference type="OrthoDB" id="9975871at2"/>
<dbReference type="SMART" id="SM00850">
    <property type="entry name" value="LytTR"/>
    <property type="match status" value="1"/>
</dbReference>
<dbReference type="Proteomes" id="UP000309872">
    <property type="component" value="Unassembled WGS sequence"/>
</dbReference>
<feature type="coiled-coil region" evidence="1">
    <location>
        <begin position="233"/>
        <end position="281"/>
    </location>
</feature>
<name>A0A4U0GY35_9SPHI</name>
<keyword evidence="2" id="KW-0472">Membrane</keyword>
<keyword evidence="2" id="KW-1133">Transmembrane helix</keyword>
<evidence type="ECO:0000256" key="2">
    <source>
        <dbReference type="SAM" id="Phobius"/>
    </source>
</evidence>
<dbReference type="InterPro" id="IPR007492">
    <property type="entry name" value="LytTR_DNA-bd_dom"/>
</dbReference>
<feature type="transmembrane region" description="Helical" evidence="2">
    <location>
        <begin position="124"/>
        <end position="144"/>
    </location>
</feature>
<dbReference type="Pfam" id="PF04397">
    <property type="entry name" value="LytTR"/>
    <property type="match status" value="1"/>
</dbReference>
<comment type="caution">
    <text evidence="4">The sequence shown here is derived from an EMBL/GenBank/DDBJ whole genome shotgun (WGS) entry which is preliminary data.</text>
</comment>
<feature type="transmembrane region" description="Helical" evidence="2">
    <location>
        <begin position="164"/>
        <end position="184"/>
    </location>
</feature>
<organism evidence="4 5">
    <name type="scientific">Sphingobacterium alkalisoli</name>
    <dbReference type="NCBI Taxonomy" id="1874115"/>
    <lineage>
        <taxon>Bacteria</taxon>
        <taxon>Pseudomonadati</taxon>
        <taxon>Bacteroidota</taxon>
        <taxon>Sphingobacteriia</taxon>
        <taxon>Sphingobacteriales</taxon>
        <taxon>Sphingobacteriaceae</taxon>
        <taxon>Sphingobacterium</taxon>
    </lineage>
</organism>
<dbReference type="GO" id="GO:0003677">
    <property type="term" value="F:DNA binding"/>
    <property type="evidence" value="ECO:0007669"/>
    <property type="project" value="InterPro"/>
</dbReference>
<feature type="transmembrane region" description="Helical" evidence="2">
    <location>
        <begin position="6"/>
        <end position="26"/>
    </location>
</feature>
<evidence type="ECO:0000313" key="4">
    <source>
        <dbReference type="EMBL" id="TJY62772.1"/>
    </source>
</evidence>
<dbReference type="AlphaFoldDB" id="A0A4U0GY35"/>
<accession>A0A4U0GY35</accession>
<evidence type="ECO:0000256" key="1">
    <source>
        <dbReference type="SAM" id="Coils"/>
    </source>
</evidence>
<feature type="domain" description="HTH LytTR-type" evidence="3">
    <location>
        <begin position="304"/>
        <end position="407"/>
    </location>
</feature>